<feature type="region of interest" description="Disordered" evidence="2">
    <location>
        <begin position="1"/>
        <end position="22"/>
    </location>
</feature>
<feature type="region of interest" description="Disordered" evidence="2">
    <location>
        <begin position="518"/>
        <end position="645"/>
    </location>
</feature>
<comment type="caution">
    <text evidence="4">The sequence shown here is derived from an EMBL/GenBank/DDBJ whole genome shotgun (WGS) entry which is preliminary data.</text>
</comment>
<organism evidence="4 5">
    <name type="scientific">Larimichthys crocea</name>
    <name type="common">Large yellow croaker</name>
    <name type="synonym">Pseudosciaena crocea</name>
    <dbReference type="NCBI Taxonomy" id="215358"/>
    <lineage>
        <taxon>Eukaryota</taxon>
        <taxon>Metazoa</taxon>
        <taxon>Chordata</taxon>
        <taxon>Craniata</taxon>
        <taxon>Vertebrata</taxon>
        <taxon>Euteleostomi</taxon>
        <taxon>Actinopterygii</taxon>
        <taxon>Neopterygii</taxon>
        <taxon>Teleostei</taxon>
        <taxon>Neoteleostei</taxon>
        <taxon>Acanthomorphata</taxon>
        <taxon>Eupercaria</taxon>
        <taxon>Sciaenidae</taxon>
        <taxon>Larimichthys</taxon>
    </lineage>
</organism>
<dbReference type="InterPro" id="IPR052986">
    <property type="entry name" value="VLIG_GTPase"/>
</dbReference>
<dbReference type="PANTHER" id="PTHR14819">
    <property type="entry name" value="GTP-BINDING"/>
    <property type="match status" value="1"/>
</dbReference>
<dbReference type="EMBL" id="REGW02000006">
    <property type="protein sequence ID" value="KAE8295296.1"/>
    <property type="molecule type" value="Genomic_DNA"/>
</dbReference>
<dbReference type="PANTHER" id="PTHR14819:SF9">
    <property type="entry name" value="UP-REGULATOR OF CELL PROLIFERATION-LIKE"/>
    <property type="match status" value="1"/>
</dbReference>
<proteinExistence type="predicted"/>
<feature type="coiled-coil region" evidence="1">
    <location>
        <begin position="429"/>
        <end position="467"/>
    </location>
</feature>
<feature type="compositionally biased region" description="Low complexity" evidence="2">
    <location>
        <begin position="565"/>
        <end position="577"/>
    </location>
</feature>
<feature type="compositionally biased region" description="Low complexity" evidence="2">
    <location>
        <begin position="531"/>
        <end position="547"/>
    </location>
</feature>
<evidence type="ECO:0000313" key="5">
    <source>
        <dbReference type="Proteomes" id="UP000424527"/>
    </source>
</evidence>
<evidence type="ECO:0000256" key="2">
    <source>
        <dbReference type="SAM" id="MobiDB-lite"/>
    </source>
</evidence>
<evidence type="ECO:0000259" key="3">
    <source>
        <dbReference type="PROSITE" id="PS51717"/>
    </source>
</evidence>
<dbReference type="PROSITE" id="PS51717">
    <property type="entry name" value="G_VLIG"/>
    <property type="match status" value="1"/>
</dbReference>
<dbReference type="Proteomes" id="UP000424527">
    <property type="component" value="Unassembled WGS sequence"/>
</dbReference>
<keyword evidence="5" id="KW-1185">Reference proteome</keyword>
<dbReference type="GO" id="GO:0005525">
    <property type="term" value="F:GTP binding"/>
    <property type="evidence" value="ECO:0007669"/>
    <property type="project" value="InterPro"/>
</dbReference>
<dbReference type="InterPro" id="IPR030383">
    <property type="entry name" value="G_VLIG_dom"/>
</dbReference>
<sequence>MSVKLPRRLSSKKKKPPKDNAQAEVLNKLGLEAFSTTPLDPPSMLDISTWTLKKQEPLEPKNLPYAFLQRLWLLSPDARSPMTTKCNVNNDNKLPEEMISGSGESQCAINPLDLVTAVFMSANTFLQQEITMRMMQCQFAVPLVLPDRDPEKPSHFLLWPLRGVVSQWRSHFPDRNREVHEGNLASTYMPMVSCVKLGRCGVSKSQVLNNVINGLGSPSETFLHRGMDGGQLPRRLSNGLVEIGWYLPTGDNARDIFPVPVVISNLRGDANTHEKILWFLCQTSSAVVVFCGDLREKEKLLLSSCKDMASKLILIDVSEMENNENRVVGFVNPTLEEDIGLPGGSVLQGGTLSAEELANRLCDILKDLLPDLKLVTLEGAAKLAEELGLNVDEGAVFKKAMATVEELLKGLDEGSAQFREKQLPLQGHLWSKLAEIEKEERKKKEINNQLQKEKKDILAELRSYKMTPAMKIFTNALFTTDKVERACFLSWMKLKLQLMQTEKPDSLQNLLTRLQGKKNDCMPNLSDELENGNNDDLGDSDSFCTESTFEEEQTEEQTRENNDMLNGSNELENGNNDDLGDSDSFCTESTFEEQTEEWTRENNDMLNGSNELQNGANGHRGDCDTCCSESTSEEEQTEEQPVNTELQVPEQQFETGQKLEHIVQSTHEVIDQRFYMASNEKEIQGKELIENNVGFEGSNSNPVYVGQNGHLKSGENGTLSSQHQDEPELTLAESDLTSSVQQTCQDVSFEHQVAPCSQPLEPSLGLEHFLREMSLIFELTHISPGSGSQNVLRLPSIATELLFYGIPLELMDGDASNIPIHWLSCVFAKLGHRLPQERSRTRVLTNLGVHNSMNAEVLSALFGVKFPEGRKRSTRGLYMVALCLPDELRKDMECDFLLLIDVEGLCSDNQRNTLIHDNEMATVATGLSDVLMHNISSHAGTEFETDFTVIASALLRIKECGSMPICQLLAQDEDISCLLQASQLKHVTDVLQTKTAKTTRCITCVKGPWNNMSLSEPVDLQYTKAVLKLKKNLFGALKKCAAKSEATGLPGIMSRLCTVWDAVRADSYSIELQNTDIALAFSLFCTEHSEIEDRFLEHIESWLVGASEKIFAPKANALDAAIQNNLLSELKDEARKEVKTEVDKLRSKVEASLKKDNYHKINPCKPVLMSHMDDLQERVTEEIIQKLDTVNESHCSSSQLTNFEIILEKEQESKLQALIKNSKSTKVLLQDTELEEEFDGMWSKILSNFDFRPSEKDDITTRVINILKKNLLSRGLRKHMKKVEDIHQNQPSTFYAYDEHFGYRSRLKHIEDNNRLQRLQAQQLACKIIEEYNQFVADKSSSHVDFTDSFITEQLENVEKALKEKSMEIRSAFEVDLKVYLCRAACQDFQKLHDCYAKDKELLTYITANKSVYLAEFVYQFRKRDQCQRAAQAFTSMVLKPTVLDYIYRPLGMSIVEEIRGKGQQYRSRRAFHHSLLEELIKEDSFESFLEYLHSYDNFSMRKIKETVDNHLSETTNLDILRQKRLGDIVGKIVAAVSETAEGTNGVLSDSKPLLERVCLTLERDSNVDVTRASLDGPLFSISTEWDRFITCLMELLAAMRLDLAQEFSQNVDITQLLQCLPIQPQDYLFNRLRGCDKHCPLCGAPCELEEMGHTVHEAVLHRPKGMWPNDSCSLPGISCPESMTEDNPDQSTDTHDMSVPCTHLHSLYPDWSISPEHPDSQMPSAYWR</sequence>
<feature type="compositionally biased region" description="Polar residues" evidence="2">
    <location>
        <begin position="604"/>
        <end position="616"/>
    </location>
</feature>
<keyword evidence="1" id="KW-0175">Coiled coil</keyword>
<protein>
    <submittedName>
        <fullName evidence="4">Up-regulator of cell proliferation HBV X protein up-regulated gene 4 protein-like protein</fullName>
    </submittedName>
</protein>
<feature type="domain" description="VLIG-type G" evidence="3">
    <location>
        <begin position="838"/>
        <end position="971"/>
    </location>
</feature>
<evidence type="ECO:0000313" key="4">
    <source>
        <dbReference type="EMBL" id="KAE8295296.1"/>
    </source>
</evidence>
<dbReference type="Pfam" id="PF25496">
    <property type="entry name" value="URGCP"/>
    <property type="match status" value="1"/>
</dbReference>
<reference evidence="4 5" key="1">
    <citation type="submission" date="2019-07" db="EMBL/GenBank/DDBJ databases">
        <title>Chromosome genome assembly for large yellow croaker.</title>
        <authorList>
            <person name="Xiao S."/>
        </authorList>
    </citation>
    <scope>NUCLEOTIDE SEQUENCE [LARGE SCALE GENOMIC DNA]</scope>
    <source>
        <strain evidence="4">JMULYC20181020</strain>
        <tissue evidence="4">Muscle</tissue>
    </source>
</reference>
<dbReference type="Pfam" id="PF25974">
    <property type="entry name" value="URGCP_9th"/>
    <property type="match status" value="1"/>
</dbReference>
<accession>A0A6G0IVM5</accession>
<dbReference type="Pfam" id="PF25683">
    <property type="entry name" value="URGCP_GTPase"/>
    <property type="match status" value="1"/>
</dbReference>
<dbReference type="InterPro" id="IPR057365">
    <property type="entry name" value="URGCP"/>
</dbReference>
<evidence type="ECO:0000256" key="1">
    <source>
        <dbReference type="SAM" id="Coils"/>
    </source>
</evidence>
<feature type="compositionally biased region" description="Basic residues" evidence="2">
    <location>
        <begin position="1"/>
        <end position="16"/>
    </location>
</feature>
<dbReference type="InterPro" id="IPR058641">
    <property type="entry name" value="GVIN1_dom"/>
</dbReference>
<name>A0A6G0IVM5_LARCR</name>
<gene>
    <name evidence="4" type="ORF">D5F01_LYC06222</name>
</gene>